<reference evidence="1 2" key="1">
    <citation type="journal article" date="2021" name="PeerJ">
        <title>Analysis of 44 Vibrio anguillarum genomes reveals high genetic diversity.</title>
        <authorList>
            <person name="Hansen M.J."/>
            <person name="Dalsgaard I."/>
        </authorList>
    </citation>
    <scope>NUCLEOTIDE SEQUENCE [LARGE SCALE GENOMIC DNA]</scope>
    <source>
        <strain evidence="1 2">040915-1/1B</strain>
    </source>
</reference>
<gene>
    <name evidence="1" type="ORF">EAY46_22705</name>
</gene>
<evidence type="ECO:0000313" key="1">
    <source>
        <dbReference type="EMBL" id="MBF4375805.1"/>
    </source>
</evidence>
<evidence type="ECO:0000313" key="2">
    <source>
        <dbReference type="Proteomes" id="UP000726136"/>
    </source>
</evidence>
<keyword evidence="2" id="KW-1185">Reference proteome</keyword>
<dbReference type="RefSeq" id="WP_194664435.1">
    <property type="nucleotide sequence ID" value="NZ_RDPI01000343.1"/>
</dbReference>
<organism evidence="1 2">
    <name type="scientific">Vibrio anguillarum</name>
    <name type="common">Listonella anguillarum</name>
    <dbReference type="NCBI Taxonomy" id="55601"/>
    <lineage>
        <taxon>Bacteria</taxon>
        <taxon>Pseudomonadati</taxon>
        <taxon>Pseudomonadota</taxon>
        <taxon>Gammaproteobacteria</taxon>
        <taxon>Vibrionales</taxon>
        <taxon>Vibrionaceae</taxon>
        <taxon>Vibrio</taxon>
    </lineage>
</organism>
<protein>
    <submittedName>
        <fullName evidence="1">Uncharacterized protein</fullName>
    </submittedName>
</protein>
<name>A0ABR9ZDI3_VIBAN</name>
<dbReference type="Proteomes" id="UP000726136">
    <property type="component" value="Unassembled WGS sequence"/>
</dbReference>
<feature type="non-terminal residue" evidence="1">
    <location>
        <position position="1"/>
    </location>
</feature>
<accession>A0ABR9ZDI3</accession>
<sequence length="130" mass="13512">YTLEVLAWEKGNKPVDVGKAKRLIAHLNETKSCRDTIELGLVFGVETQLGMSGASAPPTNVKETDGKAELWPMPEANVSLAVVGAIPNAINVVPLSLVATVVPYQILGESAVAGGGYSLSVSPITARAIT</sequence>
<comment type="caution">
    <text evidence="1">The sequence shown here is derived from an EMBL/GenBank/DDBJ whole genome shotgun (WGS) entry which is preliminary data.</text>
</comment>
<proteinExistence type="predicted"/>
<dbReference type="EMBL" id="RDPI01000343">
    <property type="protein sequence ID" value="MBF4375805.1"/>
    <property type="molecule type" value="Genomic_DNA"/>
</dbReference>